<organism evidence="1">
    <name type="scientific">bioreactor metagenome</name>
    <dbReference type="NCBI Taxonomy" id="1076179"/>
    <lineage>
        <taxon>unclassified sequences</taxon>
        <taxon>metagenomes</taxon>
        <taxon>ecological metagenomes</taxon>
    </lineage>
</organism>
<sequence length="114" mass="12723">MFTGFFSVDPDDGVVVDGLKPKSHNFFHLVVCNLEFSVVPSCPPVPVIAFIHVECVGDNSWSLATLRQTFLAPTQPQSPGIRIDHEIPFPVERYIIPVLCNQWAREQSNGEIES</sequence>
<accession>A0A644ZH69</accession>
<reference evidence="1" key="1">
    <citation type="submission" date="2019-08" db="EMBL/GenBank/DDBJ databases">
        <authorList>
            <person name="Kucharzyk K."/>
            <person name="Murdoch R.W."/>
            <person name="Higgins S."/>
            <person name="Loffler F."/>
        </authorList>
    </citation>
    <scope>NUCLEOTIDE SEQUENCE</scope>
</reference>
<dbReference type="AlphaFoldDB" id="A0A644ZH69"/>
<proteinExistence type="predicted"/>
<protein>
    <submittedName>
        <fullName evidence="1">Uncharacterized protein</fullName>
    </submittedName>
</protein>
<dbReference type="EMBL" id="VSSQ01008894">
    <property type="protein sequence ID" value="MPM40149.1"/>
    <property type="molecule type" value="Genomic_DNA"/>
</dbReference>
<name>A0A644ZH69_9ZZZZ</name>
<evidence type="ECO:0000313" key="1">
    <source>
        <dbReference type="EMBL" id="MPM40149.1"/>
    </source>
</evidence>
<gene>
    <name evidence="1" type="ORF">SDC9_86788</name>
</gene>
<comment type="caution">
    <text evidence="1">The sequence shown here is derived from an EMBL/GenBank/DDBJ whole genome shotgun (WGS) entry which is preliminary data.</text>
</comment>